<dbReference type="InterPro" id="IPR039561">
    <property type="entry name" value="Peptidase_M15C"/>
</dbReference>
<dbReference type="EC" id="3.4.-.-" evidence="2"/>
<protein>
    <submittedName>
        <fullName evidence="2">M15 family metallopeptidase</fullName>
        <ecNumber evidence="2">3.4.-.-</ecNumber>
    </submittedName>
</protein>
<dbReference type="RefSeq" id="WP_380083459.1">
    <property type="nucleotide sequence ID" value="NZ_JBHSWD010000001.1"/>
</dbReference>
<proteinExistence type="predicted"/>
<organism evidence="2 3">
    <name type="scientific">Deinococcus lacus</name>
    <dbReference type="NCBI Taxonomy" id="392561"/>
    <lineage>
        <taxon>Bacteria</taxon>
        <taxon>Thermotogati</taxon>
        <taxon>Deinococcota</taxon>
        <taxon>Deinococci</taxon>
        <taxon>Deinococcales</taxon>
        <taxon>Deinococcaceae</taxon>
        <taxon>Deinococcus</taxon>
    </lineage>
</organism>
<dbReference type="EMBL" id="JBHSWD010000001">
    <property type="protein sequence ID" value="MFC6592431.1"/>
    <property type="molecule type" value="Genomic_DNA"/>
</dbReference>
<keyword evidence="3" id="KW-1185">Reference proteome</keyword>
<dbReference type="Proteomes" id="UP001596297">
    <property type="component" value="Unassembled WGS sequence"/>
</dbReference>
<evidence type="ECO:0000259" key="1">
    <source>
        <dbReference type="Pfam" id="PF13539"/>
    </source>
</evidence>
<dbReference type="SUPFAM" id="SSF55166">
    <property type="entry name" value="Hedgehog/DD-peptidase"/>
    <property type="match status" value="1"/>
</dbReference>
<dbReference type="InterPro" id="IPR009045">
    <property type="entry name" value="Zn_M74/Hedgehog-like"/>
</dbReference>
<gene>
    <name evidence="2" type="ORF">ACFP81_10770</name>
</gene>
<keyword evidence="2" id="KW-0378">Hydrolase</keyword>
<feature type="domain" description="Peptidase M15C" evidence="1">
    <location>
        <begin position="120"/>
        <end position="168"/>
    </location>
</feature>
<sequence length="214" mass="23405">MTQFDFAAAIRNRPSGQTTSALVAAFGNPEGPGAGSSPQGGAWFTPSPTWVRANVIKIPLSELPGFPRCPYGALSGVSLHRLVAPVFRATWAELHRRGLTKHLRTFDGSVAYRHMGHDRSRPLSAHAFGIALDFDAAWNGYGVPLEQMQINREVVQVFEECGWTWGGAGQEPTRMGCTSSGRTRWPGCGCRSGKTRRRARWPPLRPLHQALLDG</sequence>
<evidence type="ECO:0000313" key="2">
    <source>
        <dbReference type="EMBL" id="MFC6592431.1"/>
    </source>
</evidence>
<evidence type="ECO:0000313" key="3">
    <source>
        <dbReference type="Proteomes" id="UP001596297"/>
    </source>
</evidence>
<dbReference type="Gene3D" id="3.30.1380.10">
    <property type="match status" value="1"/>
</dbReference>
<dbReference type="GO" id="GO:0016787">
    <property type="term" value="F:hydrolase activity"/>
    <property type="evidence" value="ECO:0007669"/>
    <property type="project" value="UniProtKB-KW"/>
</dbReference>
<comment type="caution">
    <text evidence="2">The sequence shown here is derived from an EMBL/GenBank/DDBJ whole genome shotgun (WGS) entry which is preliminary data.</text>
</comment>
<accession>A0ABW1YE89</accession>
<name>A0ABW1YE89_9DEIO</name>
<dbReference type="Pfam" id="PF13539">
    <property type="entry name" value="Peptidase_M15_4"/>
    <property type="match status" value="1"/>
</dbReference>
<reference evidence="3" key="1">
    <citation type="journal article" date="2019" name="Int. J. Syst. Evol. Microbiol.">
        <title>The Global Catalogue of Microorganisms (GCM) 10K type strain sequencing project: providing services to taxonomists for standard genome sequencing and annotation.</title>
        <authorList>
            <consortium name="The Broad Institute Genomics Platform"/>
            <consortium name="The Broad Institute Genome Sequencing Center for Infectious Disease"/>
            <person name="Wu L."/>
            <person name="Ma J."/>
        </authorList>
    </citation>
    <scope>NUCLEOTIDE SEQUENCE [LARGE SCALE GENOMIC DNA]</scope>
    <source>
        <strain evidence="3">CGMCC 1.15772</strain>
    </source>
</reference>